<keyword evidence="1" id="KW-0479">Metal-binding</keyword>
<dbReference type="GO" id="GO:0000981">
    <property type="term" value="F:DNA-binding transcription factor activity, RNA polymerase II-specific"/>
    <property type="evidence" value="ECO:0007669"/>
    <property type="project" value="TreeGrafter"/>
</dbReference>
<gene>
    <name evidence="8" type="ORF">RMAR0315_LOCUS13525</name>
</gene>
<dbReference type="PROSITE" id="PS50157">
    <property type="entry name" value="ZINC_FINGER_C2H2_2"/>
    <property type="match status" value="2"/>
</dbReference>
<dbReference type="GO" id="GO:0008270">
    <property type="term" value="F:zinc ion binding"/>
    <property type="evidence" value="ECO:0007669"/>
    <property type="project" value="UniProtKB-KW"/>
</dbReference>
<dbReference type="Pfam" id="PF00096">
    <property type="entry name" value="zf-C2H2"/>
    <property type="match status" value="1"/>
</dbReference>
<keyword evidence="2" id="KW-0677">Repeat</keyword>
<reference evidence="8" key="1">
    <citation type="submission" date="2021-01" db="EMBL/GenBank/DDBJ databases">
        <authorList>
            <person name="Corre E."/>
            <person name="Pelletier E."/>
            <person name="Niang G."/>
            <person name="Scheremetjew M."/>
            <person name="Finn R."/>
            <person name="Kale V."/>
            <person name="Holt S."/>
            <person name="Cochrane G."/>
            <person name="Meng A."/>
            <person name="Brown T."/>
            <person name="Cohen L."/>
        </authorList>
    </citation>
    <scope>NUCLEOTIDE SEQUENCE</scope>
    <source>
        <strain evidence="8">UTEX LB 2760</strain>
    </source>
</reference>
<dbReference type="EMBL" id="HBEK01024654">
    <property type="protein sequence ID" value="CAD8403516.1"/>
    <property type="molecule type" value="Transcribed_RNA"/>
</dbReference>
<evidence type="ECO:0000256" key="3">
    <source>
        <dbReference type="ARBA" id="ARBA00022771"/>
    </source>
</evidence>
<feature type="domain" description="C2H2-type" evidence="7">
    <location>
        <begin position="10"/>
        <end position="39"/>
    </location>
</feature>
<organism evidence="8">
    <name type="scientific">Rhodosorus marinus</name>
    <dbReference type="NCBI Taxonomy" id="101924"/>
    <lineage>
        <taxon>Eukaryota</taxon>
        <taxon>Rhodophyta</taxon>
        <taxon>Stylonematophyceae</taxon>
        <taxon>Stylonematales</taxon>
        <taxon>Stylonemataceae</taxon>
        <taxon>Rhodosorus</taxon>
    </lineage>
</organism>
<dbReference type="AlphaFoldDB" id="A0A7S0G8V9"/>
<evidence type="ECO:0000256" key="5">
    <source>
        <dbReference type="ARBA" id="ARBA00023242"/>
    </source>
</evidence>
<evidence type="ECO:0000256" key="1">
    <source>
        <dbReference type="ARBA" id="ARBA00022723"/>
    </source>
</evidence>
<sequence>MGRRRLNRVYRCEFEGCGRVFPRNYNLQVHRRVHSEQTPFKCTLDGCNRAFRWKSSLQCHAVSHARSMDKRTPQKVAEKPVDEKLLSMESSYALYDVWPQVCELWLGDEAERVDDADPCECIDPLNDEEFEYPLLPAAELSDITYTPSNSMDYLNLLVLDHSHEASTFQSADGTN</sequence>
<dbReference type="FunFam" id="3.30.160.60:FF:000125">
    <property type="entry name" value="Putative zinc finger protein 143"/>
    <property type="match status" value="1"/>
</dbReference>
<evidence type="ECO:0000256" key="6">
    <source>
        <dbReference type="PROSITE-ProRule" id="PRU00042"/>
    </source>
</evidence>
<dbReference type="Gene3D" id="3.30.160.60">
    <property type="entry name" value="Classic Zinc Finger"/>
    <property type="match status" value="2"/>
</dbReference>
<name>A0A7S0G8V9_9RHOD</name>
<keyword evidence="4" id="KW-0862">Zinc</keyword>
<feature type="domain" description="C2H2-type" evidence="7">
    <location>
        <begin position="40"/>
        <end position="69"/>
    </location>
</feature>
<keyword evidence="3 6" id="KW-0863">Zinc-finger</keyword>
<dbReference type="GO" id="GO:0005667">
    <property type="term" value="C:transcription regulator complex"/>
    <property type="evidence" value="ECO:0007669"/>
    <property type="project" value="TreeGrafter"/>
</dbReference>
<dbReference type="SMART" id="SM00355">
    <property type="entry name" value="ZnF_C2H2"/>
    <property type="match status" value="2"/>
</dbReference>
<dbReference type="PANTHER" id="PTHR14003">
    <property type="entry name" value="TRANSCRIPTIONAL REPRESSOR PROTEIN YY"/>
    <property type="match status" value="1"/>
</dbReference>
<dbReference type="PROSITE" id="PS00028">
    <property type="entry name" value="ZINC_FINGER_C2H2_1"/>
    <property type="match status" value="2"/>
</dbReference>
<dbReference type="GO" id="GO:0000785">
    <property type="term" value="C:chromatin"/>
    <property type="evidence" value="ECO:0007669"/>
    <property type="project" value="TreeGrafter"/>
</dbReference>
<keyword evidence="5" id="KW-0539">Nucleus</keyword>
<dbReference type="InterPro" id="IPR036236">
    <property type="entry name" value="Znf_C2H2_sf"/>
</dbReference>
<dbReference type="InterPro" id="IPR013087">
    <property type="entry name" value="Znf_C2H2_type"/>
</dbReference>
<accession>A0A7S0G8V9</accession>
<dbReference type="GO" id="GO:0000978">
    <property type="term" value="F:RNA polymerase II cis-regulatory region sequence-specific DNA binding"/>
    <property type="evidence" value="ECO:0007669"/>
    <property type="project" value="TreeGrafter"/>
</dbReference>
<protein>
    <recommendedName>
        <fullName evidence="7">C2H2-type domain-containing protein</fullName>
    </recommendedName>
</protein>
<dbReference type="SUPFAM" id="SSF57667">
    <property type="entry name" value="beta-beta-alpha zinc fingers"/>
    <property type="match status" value="1"/>
</dbReference>
<proteinExistence type="predicted"/>
<evidence type="ECO:0000256" key="4">
    <source>
        <dbReference type="ARBA" id="ARBA00022833"/>
    </source>
</evidence>
<evidence type="ECO:0000256" key="2">
    <source>
        <dbReference type="ARBA" id="ARBA00022737"/>
    </source>
</evidence>
<evidence type="ECO:0000259" key="7">
    <source>
        <dbReference type="PROSITE" id="PS50157"/>
    </source>
</evidence>
<dbReference type="GO" id="GO:0031519">
    <property type="term" value="C:PcG protein complex"/>
    <property type="evidence" value="ECO:0007669"/>
    <property type="project" value="TreeGrafter"/>
</dbReference>
<dbReference type="PANTHER" id="PTHR14003:SF23">
    <property type="entry name" value="ZINC FINGER PROTEIN 143"/>
    <property type="match status" value="1"/>
</dbReference>
<evidence type="ECO:0000313" key="8">
    <source>
        <dbReference type="EMBL" id="CAD8403516.1"/>
    </source>
</evidence>